<protein>
    <submittedName>
        <fullName evidence="4">Putative DNA-binding transcriptional regulator</fullName>
    </submittedName>
</protein>
<accession>A0A2X3BS27</accession>
<evidence type="ECO:0000313" key="5">
    <source>
        <dbReference type="Proteomes" id="UP000250166"/>
    </source>
</evidence>
<dbReference type="Pfam" id="PF17938">
    <property type="entry name" value="TetR_C_29"/>
    <property type="match status" value="1"/>
</dbReference>
<name>A0A2X3BS27_9HELI</name>
<dbReference type="Proteomes" id="UP000250166">
    <property type="component" value="Unassembled WGS sequence"/>
</dbReference>
<dbReference type="InterPro" id="IPR041474">
    <property type="entry name" value="NicS_C"/>
</dbReference>
<feature type="domain" description="HTH tetR-type" evidence="3">
    <location>
        <begin position="3"/>
        <end position="63"/>
    </location>
</feature>
<dbReference type="InterPro" id="IPR050109">
    <property type="entry name" value="HTH-type_TetR-like_transc_reg"/>
</dbReference>
<dbReference type="RefSeq" id="WP_023948350.1">
    <property type="nucleotide sequence ID" value="NZ_JAERIV010000011.1"/>
</dbReference>
<dbReference type="PROSITE" id="PS50977">
    <property type="entry name" value="HTH_TETR_2"/>
    <property type="match status" value="1"/>
</dbReference>
<dbReference type="PANTHER" id="PTHR30328">
    <property type="entry name" value="TRANSCRIPTIONAL REPRESSOR"/>
    <property type="match status" value="1"/>
</dbReference>
<dbReference type="SUPFAM" id="SSF46689">
    <property type="entry name" value="Homeodomain-like"/>
    <property type="match status" value="1"/>
</dbReference>
<feature type="DNA-binding region" description="H-T-H motif" evidence="2">
    <location>
        <begin position="26"/>
        <end position="45"/>
    </location>
</feature>
<proteinExistence type="predicted"/>
<evidence type="ECO:0000256" key="1">
    <source>
        <dbReference type="ARBA" id="ARBA00023125"/>
    </source>
</evidence>
<dbReference type="InterPro" id="IPR009057">
    <property type="entry name" value="Homeodomain-like_sf"/>
</dbReference>
<keyword evidence="1 2" id="KW-0238">DNA-binding</keyword>
<dbReference type="PANTHER" id="PTHR30328:SF54">
    <property type="entry name" value="HTH-TYPE TRANSCRIPTIONAL REPRESSOR SCO4008"/>
    <property type="match status" value="1"/>
</dbReference>
<dbReference type="SUPFAM" id="SSF48498">
    <property type="entry name" value="Tetracyclin repressor-like, C-terminal domain"/>
    <property type="match status" value="1"/>
</dbReference>
<dbReference type="AlphaFoldDB" id="A0A2X3BS27"/>
<gene>
    <name evidence="4" type="ORF">NCTC13102_01426</name>
</gene>
<dbReference type="Gene3D" id="1.10.10.60">
    <property type="entry name" value="Homeodomain-like"/>
    <property type="match status" value="1"/>
</dbReference>
<evidence type="ECO:0000259" key="3">
    <source>
        <dbReference type="PROSITE" id="PS50977"/>
    </source>
</evidence>
<dbReference type="EMBL" id="UAWL01000006">
    <property type="protein sequence ID" value="SQB98955.1"/>
    <property type="molecule type" value="Genomic_DNA"/>
</dbReference>
<sequence>MSEETRRAILQAGLEHFALIGFDATSTRAIAKSANANLSAISYHFGGKEGLYKAVLQSCFQSLLTILDSAPTEPKARLTYCATHLAKLHQEKPLILKIALQNMIEHKDFMQEELHANQQILMKFFAQIFEAGKQSGQFRQNLDTKSATIAFAGIIHFYFITNKPDSFALEPMHYIKYALEVFFHGIEDR</sequence>
<organism evidence="4 5">
    <name type="scientific">Helicobacter fennelliae</name>
    <dbReference type="NCBI Taxonomy" id="215"/>
    <lineage>
        <taxon>Bacteria</taxon>
        <taxon>Pseudomonadati</taxon>
        <taxon>Campylobacterota</taxon>
        <taxon>Epsilonproteobacteria</taxon>
        <taxon>Campylobacterales</taxon>
        <taxon>Helicobacteraceae</taxon>
        <taxon>Helicobacter</taxon>
    </lineage>
</organism>
<reference evidence="4 5" key="1">
    <citation type="submission" date="2018-06" db="EMBL/GenBank/DDBJ databases">
        <authorList>
            <consortium name="Pathogen Informatics"/>
            <person name="Doyle S."/>
        </authorList>
    </citation>
    <scope>NUCLEOTIDE SEQUENCE [LARGE SCALE GENOMIC DNA]</scope>
    <source>
        <strain evidence="4 5">NCTC13102</strain>
    </source>
</reference>
<dbReference type="InterPro" id="IPR001647">
    <property type="entry name" value="HTH_TetR"/>
</dbReference>
<evidence type="ECO:0000313" key="4">
    <source>
        <dbReference type="EMBL" id="SQB98955.1"/>
    </source>
</evidence>
<dbReference type="GO" id="GO:0003677">
    <property type="term" value="F:DNA binding"/>
    <property type="evidence" value="ECO:0007669"/>
    <property type="project" value="UniProtKB-UniRule"/>
</dbReference>
<dbReference type="Pfam" id="PF00440">
    <property type="entry name" value="TetR_N"/>
    <property type="match status" value="1"/>
</dbReference>
<dbReference type="Gene3D" id="1.10.357.10">
    <property type="entry name" value="Tetracycline Repressor, domain 2"/>
    <property type="match status" value="1"/>
</dbReference>
<dbReference type="InterPro" id="IPR036271">
    <property type="entry name" value="Tet_transcr_reg_TetR-rel_C_sf"/>
</dbReference>
<evidence type="ECO:0000256" key="2">
    <source>
        <dbReference type="PROSITE-ProRule" id="PRU00335"/>
    </source>
</evidence>